<dbReference type="Ensembl" id="ENSCAFT00040046992.1">
    <property type="protein sequence ID" value="ENSCAFP00040041023.1"/>
    <property type="gene ID" value="ENSCAFG00040025201.1"/>
</dbReference>
<dbReference type="InterPro" id="IPR027941">
    <property type="entry name" value="PLAC9"/>
</dbReference>
<reference evidence="2" key="1">
    <citation type="submission" date="2018-10" db="EMBL/GenBank/DDBJ databases">
        <title>De novo assembly of a Great Dane genome.</title>
        <authorList>
            <person name="Kidd J.M."/>
            <person name="Pendleton A.L."/>
            <person name="Shen F."/>
            <person name="Emery S."/>
        </authorList>
    </citation>
    <scope>NUCLEOTIDE SEQUENCE [LARGE SCALE GENOMIC DNA]</scope>
    <source>
        <strain evidence="2">Great Dane</strain>
    </source>
</reference>
<dbReference type="Proteomes" id="UP000694542">
    <property type="component" value="Chromosome 4"/>
</dbReference>
<dbReference type="Pfam" id="PF15205">
    <property type="entry name" value="PLAC9"/>
    <property type="match status" value="1"/>
</dbReference>
<reference evidence="2" key="2">
    <citation type="submission" date="2025-08" db="UniProtKB">
        <authorList>
            <consortium name="Ensembl"/>
        </authorList>
    </citation>
    <scope>IDENTIFICATION</scope>
</reference>
<protein>
    <recommendedName>
        <fullName evidence="4">Placenta associated 9</fullName>
    </recommendedName>
</protein>
<sequence length="553" mass="57990">MNSWRQTQVRLRIPSLLPPPSSLLPPPSSLLQGLSSTIEYRAAVCAEHRDSEASRALGLALPSSHFASLNWRERCETAPVCRYANNPSCWRFDAFSPRAWKTPAPPPPARSCQHSGGMRVCSSQPVVTLHWFPRKSELKKISSTCSFSIYVESHDFTLSFAEVPFFFFFFFFFFFTNAATPFAAQGASVKGRGGRVGLGRGWTGGAHPPRARGAGAGPRGAAPGRPAPGSGVGARCPGPSPVRPRLLPGGLRGGGSRGPRSPEPPRNLGAGGSISCGRGRGRGRPGARPGADARCAPAGSMRPLLCALAGLALLRAAAAEPFVPSHGDPAWNTGCDRHMAVHDRLDVIEETVEKTVEHLEAEVKGLLGQLEELAWNLPPGPFSPTPDLLGDGELLAWQRGQPRAGDGCPPGRRGPAPPAQPHLGTAAWHLVGLLEELVQVAQGPLHTLRTRSCCLVPGPCAPLKALGLLSGPLQETPPAPLQNPLMGIRGAASAPSLCPVIPGMGVGGALGGVGEGRGLSVPLSCPFPFRSLWSTGARATQQLEVTPCGTAIL</sequence>
<evidence type="ECO:0000313" key="2">
    <source>
        <dbReference type="Ensembl" id="ENSCAFP00040041023.1"/>
    </source>
</evidence>
<accession>A0A8C0TX21</accession>
<evidence type="ECO:0000256" key="1">
    <source>
        <dbReference type="SAM" id="MobiDB-lite"/>
    </source>
</evidence>
<evidence type="ECO:0008006" key="4">
    <source>
        <dbReference type="Google" id="ProtNLM"/>
    </source>
</evidence>
<name>A0A8C0TX21_CANLF</name>
<organism evidence="2 3">
    <name type="scientific">Canis lupus familiaris</name>
    <name type="common">Dog</name>
    <name type="synonym">Canis familiaris</name>
    <dbReference type="NCBI Taxonomy" id="9615"/>
    <lineage>
        <taxon>Eukaryota</taxon>
        <taxon>Metazoa</taxon>
        <taxon>Chordata</taxon>
        <taxon>Craniata</taxon>
        <taxon>Vertebrata</taxon>
        <taxon>Euteleostomi</taxon>
        <taxon>Mammalia</taxon>
        <taxon>Eutheria</taxon>
        <taxon>Laurasiatheria</taxon>
        <taxon>Carnivora</taxon>
        <taxon>Caniformia</taxon>
        <taxon>Canidae</taxon>
        <taxon>Canis</taxon>
    </lineage>
</organism>
<dbReference type="PANTHER" id="PTHR37355:SF1">
    <property type="entry name" value="PLACENTA-SPECIFIC PROTEIN 9"/>
    <property type="match status" value="1"/>
</dbReference>
<proteinExistence type="predicted"/>
<evidence type="ECO:0000313" key="3">
    <source>
        <dbReference type="Proteomes" id="UP000694542"/>
    </source>
</evidence>
<dbReference type="AlphaFoldDB" id="A0A8C0TX21"/>
<feature type="region of interest" description="Disordered" evidence="1">
    <location>
        <begin position="200"/>
        <end position="294"/>
    </location>
</feature>
<feature type="compositionally biased region" description="Low complexity" evidence="1">
    <location>
        <begin position="205"/>
        <end position="249"/>
    </location>
</feature>
<dbReference type="PANTHER" id="PTHR37355">
    <property type="entry name" value="PLACENTA-SPECIFIC PROTEIN 9"/>
    <property type="match status" value="1"/>
</dbReference>